<proteinExistence type="predicted"/>
<dbReference type="Pfam" id="PF06812">
    <property type="entry name" value="ImpA_N"/>
    <property type="match status" value="1"/>
</dbReference>
<dbReference type="PANTHER" id="PTHR37024:SF5">
    <property type="entry name" value="IMPA N-TERMINAL DOMAIN-CONTAINING PROTEIN"/>
    <property type="match status" value="1"/>
</dbReference>
<dbReference type="STRING" id="2034155.BMI79_06695"/>
<name>A0A1S8CKP8_9GAMM</name>
<keyword evidence="1" id="KW-0812">Transmembrane</keyword>
<feature type="domain" description="ImpA C-terminal" evidence="3">
    <location>
        <begin position="316"/>
        <end position="460"/>
    </location>
</feature>
<evidence type="ECO:0000313" key="5">
    <source>
        <dbReference type="Proteomes" id="UP000216021"/>
    </source>
</evidence>
<dbReference type="Proteomes" id="UP000216021">
    <property type="component" value="Unassembled WGS sequence"/>
</dbReference>
<dbReference type="InterPro" id="IPR010657">
    <property type="entry name" value="ImpA_N"/>
</dbReference>
<dbReference type="AlphaFoldDB" id="A0A1S8CKP8"/>
<dbReference type="OrthoDB" id="5579595at2"/>
<feature type="domain" description="ImpA N-terminal" evidence="2">
    <location>
        <begin position="12"/>
        <end position="113"/>
    </location>
</feature>
<evidence type="ECO:0000313" key="4">
    <source>
        <dbReference type="EMBL" id="OMQ24513.1"/>
    </source>
</evidence>
<reference evidence="4 5" key="1">
    <citation type="submission" date="2016-11" db="EMBL/GenBank/DDBJ databases">
        <title>Rahnella oryzae sp. nov., isolated from rice root.</title>
        <authorList>
            <person name="Zhang X.-X."/>
            <person name="Zhang J."/>
        </authorList>
    </citation>
    <scope>NUCLEOTIDE SEQUENCE [LARGE SCALE GENOMIC DNA]</scope>
    <source>
        <strain evidence="4 5">J11-6</strain>
    </source>
</reference>
<keyword evidence="1" id="KW-1133">Transmembrane helix</keyword>
<evidence type="ECO:0008006" key="6">
    <source>
        <dbReference type="Google" id="ProtNLM"/>
    </source>
</evidence>
<gene>
    <name evidence="4" type="ORF">BMI79_06695</name>
</gene>
<dbReference type="Pfam" id="PF12486">
    <property type="entry name" value="VasL"/>
    <property type="match status" value="1"/>
</dbReference>
<dbReference type="InterPro" id="IPR021069">
    <property type="entry name" value="ImpA_C"/>
</dbReference>
<comment type="caution">
    <text evidence="4">The sequence shown here is derived from an EMBL/GenBank/DDBJ whole genome shotgun (WGS) entry which is preliminary data.</text>
</comment>
<protein>
    <recommendedName>
        <fullName evidence="6">Type VI secretion system ImpA family N-terminal domain-containing protein</fullName>
    </recommendedName>
</protein>
<dbReference type="PANTHER" id="PTHR37024">
    <property type="entry name" value="TYPE VI SECRETION SYSTEM DUF2094 AND IMPA-RELATED DOMAIN PROTEIN"/>
    <property type="match status" value="1"/>
</dbReference>
<evidence type="ECO:0000256" key="1">
    <source>
        <dbReference type="SAM" id="Phobius"/>
    </source>
</evidence>
<sequence length="465" mass="52428">MSALSSGNSIKTGGDPRTLPEFATLKEEIAKLGHPARPDVHWGKVEQLCMTLFRQNGVELQTVAWFTLARTQRSGLSGIQEGLQLIDGLLTHQWPVFWPQQTHARVEILAWLVARLQQVLRTQEFQYGDLAQIYRIEKVLEHVCYVLQRLDLKHLSKLDNLRNQMHHAALRLESLESAATATSQPTEIRIEPEGAFQQEGAASPPLVYIIKESAPVPPPVIAPAPQPEPEPIAEPEPSRWKMWHGFLAGVVISALIGAGAWWGIISFRLSGTEQVLQNMVRPLPQLMEPGQLAKLQQADHRAELTRLEDSMVHASGEQLLRLDALPPLWALNYGTVLVQQLRALWPVSPQVKQLAQQWQQQREAQALPKAAMEDWHQAQTRLQKLADKLNSLDEQRGRYITVSELKSVVFAVQQPMNRTPPLEELLRQFEEQQRAGKVSPGLQTQIDSRFTQLLNRYALLTAPAQ</sequence>
<evidence type="ECO:0000259" key="3">
    <source>
        <dbReference type="Pfam" id="PF12486"/>
    </source>
</evidence>
<accession>A0A1S8CKP8</accession>
<organism evidence="4 5">
    <name type="scientific">Serratia oryzae</name>
    <dbReference type="NCBI Taxonomy" id="2034155"/>
    <lineage>
        <taxon>Bacteria</taxon>
        <taxon>Pseudomonadati</taxon>
        <taxon>Pseudomonadota</taxon>
        <taxon>Gammaproteobacteria</taxon>
        <taxon>Enterobacterales</taxon>
        <taxon>Yersiniaceae</taxon>
        <taxon>Serratia</taxon>
    </lineage>
</organism>
<feature type="transmembrane region" description="Helical" evidence="1">
    <location>
        <begin position="245"/>
        <end position="264"/>
    </location>
</feature>
<dbReference type="EMBL" id="MOXD01000003">
    <property type="protein sequence ID" value="OMQ24513.1"/>
    <property type="molecule type" value="Genomic_DNA"/>
</dbReference>
<evidence type="ECO:0000259" key="2">
    <source>
        <dbReference type="Pfam" id="PF06812"/>
    </source>
</evidence>
<dbReference type="RefSeq" id="WP_076941396.1">
    <property type="nucleotide sequence ID" value="NZ_MOXD01000003.1"/>
</dbReference>
<keyword evidence="5" id="KW-1185">Reference proteome</keyword>
<keyword evidence="1" id="KW-0472">Membrane</keyword>